<dbReference type="Pfam" id="PF02515">
    <property type="entry name" value="CoA_transf_3"/>
    <property type="match status" value="2"/>
</dbReference>
<evidence type="ECO:0000256" key="1">
    <source>
        <dbReference type="ARBA" id="ARBA00022679"/>
    </source>
</evidence>
<dbReference type="PANTHER" id="PTHR48207">
    <property type="entry name" value="SUCCINATE--HYDROXYMETHYLGLUTARATE COA-TRANSFERASE"/>
    <property type="match status" value="1"/>
</dbReference>
<protein>
    <submittedName>
        <fullName evidence="3">Dehydratase</fullName>
    </submittedName>
</protein>
<evidence type="ECO:0000256" key="2">
    <source>
        <dbReference type="SAM" id="MobiDB-lite"/>
    </source>
</evidence>
<keyword evidence="4" id="KW-1185">Reference proteome</keyword>
<gene>
    <name evidence="3" type="ORF">BG61_19545</name>
</gene>
<name>A0A069PWQ0_9BURK</name>
<reference evidence="3 4" key="1">
    <citation type="submission" date="2014-03" db="EMBL/GenBank/DDBJ databases">
        <title>Draft Genome Sequences of Four Burkholderia Strains.</title>
        <authorList>
            <person name="Liu X.Y."/>
            <person name="Li C.X."/>
            <person name="Xu J.H."/>
        </authorList>
    </citation>
    <scope>NUCLEOTIDE SEQUENCE [LARGE SCALE GENOMIC DNA]</scope>
    <source>
        <strain evidence="3 4">DSM 50014</strain>
    </source>
</reference>
<comment type="caution">
    <text evidence="3">The sequence shown here is derived from an EMBL/GenBank/DDBJ whole genome shotgun (WGS) entry which is preliminary data.</text>
</comment>
<accession>A0A069PWQ0</accession>
<sequence>MLDGVRILACGTRGAVNMCAALLERAGARVATADDSGGIPPFHAYDAVIASSDTAPRALADALAHVKATAGTIVCDITATGPNASRVGVAYSDAQIQAMTGLMDTTGFADGPPVKIGVPFAEISAGMYAASALVAALGVRRTRGLVQAVDVTLFGCAAGALTTFLPKAFAQRDGARPAGAGRVGNRHPACAPWNAYPTRDGWVLICTSTEEQWRKLRDAIGGDALLDPRFDSLASRLQHVDELDAHIAAWSGSLSTAACSATCERGGIAAGPIVSLRGLADEPNFRLRHAGTARALEDAPPAPGTYRTMAPFRVFPLASGVEAPKRAAPSGAVEPGAGPLAGMRVIEIGQYTTAPLAGKHLAALGAEVIKIEPPGGEVARTWTPGQGGLSYFFALNNTDKRTIALDLKRPADRARFEELVRTADVLVENLRPGALGKLGFDRAALAALNPHLAYCSISGFGLDSAYPSRPAFDTVIQAMGGLMDLTRSGDAPVKIGASAADILGGQAALFAILVSLTGALTGVHERRAGVFIEISMQDVAAWCALYAAGNPPAPGAVIACADGHVWLEDPRAAPGETRQLARRARCALSTRARAVESLGRLGVRAVAVARVDELMEDADFVTDILSVGRGADGAFWPVLKVPYRLARTPAVVRTVPGKPSHGEAGDPAPSFRAAARDVVD</sequence>
<dbReference type="STRING" id="60547.GCA_000751215_04383"/>
<dbReference type="PANTHER" id="PTHR48207:SF3">
    <property type="entry name" value="SUCCINATE--HYDROXYMETHYLGLUTARATE COA-TRANSFERASE"/>
    <property type="match status" value="1"/>
</dbReference>
<feature type="region of interest" description="Disordered" evidence="2">
    <location>
        <begin position="655"/>
        <end position="680"/>
    </location>
</feature>
<dbReference type="InterPro" id="IPR003673">
    <property type="entry name" value="CoA-Trfase_fam_III"/>
</dbReference>
<dbReference type="SUPFAM" id="SSF89796">
    <property type="entry name" value="CoA-transferase family III (CaiB/BaiF)"/>
    <property type="match status" value="2"/>
</dbReference>
<dbReference type="Proteomes" id="UP000027466">
    <property type="component" value="Unassembled WGS sequence"/>
</dbReference>
<dbReference type="GO" id="GO:0008410">
    <property type="term" value="F:CoA-transferase activity"/>
    <property type="evidence" value="ECO:0007669"/>
    <property type="project" value="TreeGrafter"/>
</dbReference>
<dbReference type="InterPro" id="IPR044855">
    <property type="entry name" value="CoA-Trfase_III_dom3_sf"/>
</dbReference>
<proteinExistence type="predicted"/>
<evidence type="ECO:0000313" key="3">
    <source>
        <dbReference type="EMBL" id="KDR44259.1"/>
    </source>
</evidence>
<dbReference type="RefSeq" id="WP_063740954.1">
    <property type="nucleotide sequence ID" value="NZ_JFHC01000003.1"/>
</dbReference>
<evidence type="ECO:0000313" key="4">
    <source>
        <dbReference type="Proteomes" id="UP000027466"/>
    </source>
</evidence>
<dbReference type="Gene3D" id="3.40.50.10540">
    <property type="entry name" value="Crotonobetainyl-coa:carnitine coa-transferase, domain 1"/>
    <property type="match status" value="2"/>
</dbReference>
<organism evidence="3 4">
    <name type="scientific">Caballeronia glathei</name>
    <dbReference type="NCBI Taxonomy" id="60547"/>
    <lineage>
        <taxon>Bacteria</taxon>
        <taxon>Pseudomonadati</taxon>
        <taxon>Pseudomonadota</taxon>
        <taxon>Betaproteobacteria</taxon>
        <taxon>Burkholderiales</taxon>
        <taxon>Burkholderiaceae</taxon>
        <taxon>Caballeronia</taxon>
    </lineage>
</organism>
<dbReference type="InterPro" id="IPR050483">
    <property type="entry name" value="CoA-transferase_III_domain"/>
</dbReference>
<dbReference type="InterPro" id="IPR023606">
    <property type="entry name" value="CoA-Trfase_III_dom_1_sf"/>
</dbReference>
<dbReference type="EMBL" id="JFHC01000003">
    <property type="protein sequence ID" value="KDR44259.1"/>
    <property type="molecule type" value="Genomic_DNA"/>
</dbReference>
<dbReference type="AlphaFoldDB" id="A0A069PWQ0"/>
<dbReference type="Gene3D" id="3.30.1540.10">
    <property type="entry name" value="formyl-coa transferase, domain 3"/>
    <property type="match status" value="1"/>
</dbReference>
<keyword evidence="1" id="KW-0808">Transferase</keyword>